<dbReference type="GO" id="GO:0004515">
    <property type="term" value="F:nicotinate-nucleotide adenylyltransferase activity"/>
    <property type="evidence" value="ECO:0007669"/>
    <property type="project" value="UniProtKB-UniRule"/>
</dbReference>
<dbReference type="RefSeq" id="WP_086300909.1">
    <property type="nucleotide sequence ID" value="NZ_MZNE01000009.1"/>
</dbReference>
<dbReference type="InterPro" id="IPR004821">
    <property type="entry name" value="Cyt_trans-like"/>
</dbReference>
<protein>
    <recommendedName>
        <fullName evidence="11">Probable nicotinate-nucleotide adenylyltransferase</fullName>
        <ecNumber evidence="11">2.7.7.18</ecNumber>
    </recommendedName>
    <alternativeName>
        <fullName evidence="11">Deamido-NAD(+) diphosphorylase</fullName>
    </alternativeName>
    <alternativeName>
        <fullName evidence="11">Deamido-NAD(+) pyrophosphorylase</fullName>
    </alternativeName>
    <alternativeName>
        <fullName evidence="11">Nicotinate mononucleotide adenylyltransferase</fullName>
        <shortName evidence="11">NaMN adenylyltransferase</shortName>
    </alternativeName>
</protein>
<dbReference type="Pfam" id="PF01467">
    <property type="entry name" value="CTP_transf_like"/>
    <property type="match status" value="1"/>
</dbReference>
<evidence type="ECO:0000256" key="10">
    <source>
        <dbReference type="ARBA" id="ARBA00048721"/>
    </source>
</evidence>
<dbReference type="NCBIfam" id="TIGR00125">
    <property type="entry name" value="cyt_tran_rel"/>
    <property type="match status" value="1"/>
</dbReference>
<keyword evidence="5 11" id="KW-0808">Transferase</keyword>
<dbReference type="CDD" id="cd02165">
    <property type="entry name" value="NMNAT"/>
    <property type="match status" value="1"/>
</dbReference>
<keyword evidence="7 11" id="KW-0547">Nucleotide-binding</keyword>
<accession>A0A242NI12</accession>
<evidence type="ECO:0000256" key="8">
    <source>
        <dbReference type="ARBA" id="ARBA00022840"/>
    </source>
</evidence>
<dbReference type="EMBL" id="NART01000037">
    <property type="protein sequence ID" value="OTQ09571.1"/>
    <property type="molecule type" value="Genomic_DNA"/>
</dbReference>
<evidence type="ECO:0000256" key="11">
    <source>
        <dbReference type="HAMAP-Rule" id="MF_00244"/>
    </source>
</evidence>
<dbReference type="FunFam" id="3.40.50.620:FF:000039">
    <property type="entry name" value="Probable nicotinate-nucleotide adenylyltransferase"/>
    <property type="match status" value="1"/>
</dbReference>
<dbReference type="Gene3D" id="3.40.50.620">
    <property type="entry name" value="HUPs"/>
    <property type="match status" value="1"/>
</dbReference>
<evidence type="ECO:0000313" key="14">
    <source>
        <dbReference type="EMBL" id="OTQ09571.1"/>
    </source>
</evidence>
<dbReference type="SUPFAM" id="SSF52374">
    <property type="entry name" value="Nucleotidylyl transferase"/>
    <property type="match status" value="1"/>
</dbReference>
<reference evidence="15 16" key="1">
    <citation type="submission" date="2017-03" db="EMBL/GenBank/DDBJ databases">
        <title>Comparative genomics of honeybee gut symbionts reveal geographically distinct and subgroup specific antibiotic resistance.</title>
        <authorList>
            <person name="Ludvigsen J."/>
            <person name="Porcellato D."/>
            <person name="Labee-Lund T.M."/>
            <person name="Amdam G.V."/>
            <person name="Rudi K."/>
        </authorList>
    </citation>
    <scope>NUCLEOTIDE SEQUENCE [LARGE SCALE GENOMIC DNA]</scope>
    <source>
        <strain evidence="13 16">A-7-12</strain>
        <strain evidence="14 15">A-9-12</strain>
    </source>
</reference>
<organism evidence="13 16">
    <name type="scientific">Gilliamella apicola</name>
    <dbReference type="NCBI Taxonomy" id="1196095"/>
    <lineage>
        <taxon>Bacteria</taxon>
        <taxon>Pseudomonadati</taxon>
        <taxon>Pseudomonadota</taxon>
        <taxon>Gammaproteobacteria</taxon>
        <taxon>Orbales</taxon>
        <taxon>Orbaceae</taxon>
        <taxon>Gilliamella</taxon>
    </lineage>
</organism>
<dbReference type="NCBIfam" id="NF000839">
    <property type="entry name" value="PRK00071.1-1"/>
    <property type="match status" value="1"/>
</dbReference>
<comment type="catalytic activity">
    <reaction evidence="10 11">
        <text>nicotinate beta-D-ribonucleotide + ATP + H(+) = deamido-NAD(+) + diphosphate</text>
        <dbReference type="Rhea" id="RHEA:22860"/>
        <dbReference type="ChEBI" id="CHEBI:15378"/>
        <dbReference type="ChEBI" id="CHEBI:30616"/>
        <dbReference type="ChEBI" id="CHEBI:33019"/>
        <dbReference type="ChEBI" id="CHEBI:57502"/>
        <dbReference type="ChEBI" id="CHEBI:58437"/>
        <dbReference type="EC" id="2.7.7.18"/>
    </reaction>
</comment>
<evidence type="ECO:0000256" key="3">
    <source>
        <dbReference type="ARBA" id="ARBA00009014"/>
    </source>
</evidence>
<comment type="pathway">
    <text evidence="2 11">Cofactor biosynthesis; NAD(+) biosynthesis; deamido-NAD(+) from nicotinate D-ribonucleotide: step 1/1.</text>
</comment>
<gene>
    <name evidence="11" type="primary">nadD</name>
    <name evidence="14" type="ORF">B6C91_08665</name>
    <name evidence="13" type="ORF">B6D08_06685</name>
</gene>
<name>A0A242NI12_9GAMM</name>
<evidence type="ECO:0000256" key="6">
    <source>
        <dbReference type="ARBA" id="ARBA00022695"/>
    </source>
</evidence>
<dbReference type="UniPathway" id="UPA00253">
    <property type="reaction ID" value="UER00332"/>
</dbReference>
<evidence type="ECO:0000256" key="9">
    <source>
        <dbReference type="ARBA" id="ARBA00023027"/>
    </source>
</evidence>
<dbReference type="Proteomes" id="UP000194977">
    <property type="component" value="Unassembled WGS sequence"/>
</dbReference>
<comment type="function">
    <text evidence="1 11">Catalyzes the reversible adenylation of nicotinate mononucleotide (NaMN) to nicotinic acid adenine dinucleotide (NaAD).</text>
</comment>
<comment type="similarity">
    <text evidence="3 11">Belongs to the NadD family.</text>
</comment>
<evidence type="ECO:0000259" key="12">
    <source>
        <dbReference type="Pfam" id="PF01467"/>
    </source>
</evidence>
<dbReference type="PANTHER" id="PTHR39321:SF3">
    <property type="entry name" value="PHOSPHOPANTETHEINE ADENYLYLTRANSFERASE"/>
    <property type="match status" value="1"/>
</dbReference>
<feature type="domain" description="Cytidyltransferase-like" evidence="12">
    <location>
        <begin position="5"/>
        <end position="187"/>
    </location>
</feature>
<dbReference type="InterPro" id="IPR014729">
    <property type="entry name" value="Rossmann-like_a/b/a_fold"/>
</dbReference>
<keyword evidence="15" id="KW-1185">Reference proteome</keyword>
<keyword evidence="8 11" id="KW-0067">ATP-binding</keyword>
<dbReference type="InterPro" id="IPR005248">
    <property type="entry name" value="NadD/NMNAT"/>
</dbReference>
<evidence type="ECO:0000313" key="13">
    <source>
        <dbReference type="EMBL" id="OTP99746.1"/>
    </source>
</evidence>
<keyword evidence="6 11" id="KW-0548">Nucleotidyltransferase</keyword>
<evidence type="ECO:0000313" key="16">
    <source>
        <dbReference type="Proteomes" id="UP000194977"/>
    </source>
</evidence>
<dbReference type="EC" id="2.7.7.18" evidence="11"/>
<dbReference type="GO" id="GO:0005524">
    <property type="term" value="F:ATP binding"/>
    <property type="evidence" value="ECO:0007669"/>
    <property type="project" value="UniProtKB-KW"/>
</dbReference>
<keyword evidence="9 11" id="KW-0520">NAD</keyword>
<keyword evidence="4 11" id="KW-0662">Pyridine nucleotide biosynthesis</keyword>
<evidence type="ECO:0000256" key="5">
    <source>
        <dbReference type="ARBA" id="ARBA00022679"/>
    </source>
</evidence>
<proteinExistence type="inferred from homology"/>
<evidence type="ECO:0000256" key="4">
    <source>
        <dbReference type="ARBA" id="ARBA00022642"/>
    </source>
</evidence>
<evidence type="ECO:0000256" key="7">
    <source>
        <dbReference type="ARBA" id="ARBA00022741"/>
    </source>
</evidence>
<sequence>MLTALFGGTFDPVHYGHIHPAIALAKEIGLTQISLLPNQIPPHKPQPEATTEQRLEMLNLAIEDLPLFSIDTREISSEKLMRPSYTIETLEKWRKENGYQKGLAFIMGQDSLLSLPTWHKWQTLLDYCHLLICRRPGYAEKTDDMELQNWIDTHQTTNIKDLHDCPFGYIFFAHTPLENVSATEIRQNINNEQNYKNLLPTKVWHYIHQHALYNAKKK</sequence>
<comment type="caution">
    <text evidence="13">The sequence shown here is derived from an EMBL/GenBank/DDBJ whole genome shotgun (WGS) entry which is preliminary data.</text>
</comment>
<dbReference type="EMBL" id="NARP01000014">
    <property type="protein sequence ID" value="OTP99746.1"/>
    <property type="molecule type" value="Genomic_DNA"/>
</dbReference>
<dbReference type="PANTHER" id="PTHR39321">
    <property type="entry name" value="NICOTINATE-NUCLEOTIDE ADENYLYLTRANSFERASE-RELATED"/>
    <property type="match status" value="1"/>
</dbReference>
<evidence type="ECO:0000256" key="1">
    <source>
        <dbReference type="ARBA" id="ARBA00002324"/>
    </source>
</evidence>
<dbReference type="NCBIfam" id="TIGR00482">
    <property type="entry name" value="nicotinate (nicotinamide) nucleotide adenylyltransferase"/>
    <property type="match status" value="1"/>
</dbReference>
<dbReference type="HAMAP" id="MF_00244">
    <property type="entry name" value="NaMN_adenylyltr"/>
    <property type="match status" value="1"/>
</dbReference>
<dbReference type="GO" id="GO:0009435">
    <property type="term" value="P:NAD+ biosynthetic process"/>
    <property type="evidence" value="ECO:0007669"/>
    <property type="project" value="UniProtKB-UniRule"/>
</dbReference>
<evidence type="ECO:0000256" key="2">
    <source>
        <dbReference type="ARBA" id="ARBA00005019"/>
    </source>
</evidence>
<dbReference type="AlphaFoldDB" id="A0A242NI12"/>
<dbReference type="OrthoDB" id="5295945at2"/>
<evidence type="ECO:0000313" key="15">
    <source>
        <dbReference type="Proteomes" id="UP000194800"/>
    </source>
</evidence>
<dbReference type="Proteomes" id="UP000194800">
    <property type="component" value="Unassembled WGS sequence"/>
</dbReference>